<name>A0ACC3B9W6_9EURO</name>
<keyword evidence="2" id="KW-1185">Reference proteome</keyword>
<comment type="caution">
    <text evidence="1">The sequence shown here is derived from an EMBL/GenBank/DDBJ whole genome shotgun (WGS) entry which is preliminary data.</text>
</comment>
<proteinExistence type="predicted"/>
<evidence type="ECO:0000313" key="1">
    <source>
        <dbReference type="EMBL" id="KAK1147150.1"/>
    </source>
</evidence>
<protein>
    <submittedName>
        <fullName evidence="1">Uncharacterized protein</fullName>
    </submittedName>
</protein>
<gene>
    <name evidence="1" type="ORF">N8T08_001889</name>
</gene>
<organism evidence="1 2">
    <name type="scientific">Aspergillus melleus</name>
    <dbReference type="NCBI Taxonomy" id="138277"/>
    <lineage>
        <taxon>Eukaryota</taxon>
        <taxon>Fungi</taxon>
        <taxon>Dikarya</taxon>
        <taxon>Ascomycota</taxon>
        <taxon>Pezizomycotina</taxon>
        <taxon>Eurotiomycetes</taxon>
        <taxon>Eurotiomycetidae</taxon>
        <taxon>Eurotiales</taxon>
        <taxon>Aspergillaceae</taxon>
        <taxon>Aspergillus</taxon>
        <taxon>Aspergillus subgen. Circumdati</taxon>
    </lineage>
</organism>
<evidence type="ECO:0000313" key="2">
    <source>
        <dbReference type="Proteomes" id="UP001177260"/>
    </source>
</evidence>
<dbReference type="Proteomes" id="UP001177260">
    <property type="component" value="Unassembled WGS sequence"/>
</dbReference>
<dbReference type="EMBL" id="JAOPJF010000013">
    <property type="protein sequence ID" value="KAK1147150.1"/>
    <property type="molecule type" value="Genomic_DNA"/>
</dbReference>
<accession>A0ACC3B9W6</accession>
<reference evidence="1 2" key="1">
    <citation type="journal article" date="2023" name="ACS Omega">
        <title>Identification of the Neoaspergillic Acid Biosynthesis Gene Cluster by Establishing an In Vitro CRISPR-Ribonucleoprotein Genetic System in Aspergillus melleus.</title>
        <authorList>
            <person name="Yuan B."/>
            <person name="Grau M.F."/>
            <person name="Murata R.M."/>
            <person name="Torok T."/>
            <person name="Venkateswaran K."/>
            <person name="Stajich J.E."/>
            <person name="Wang C.C.C."/>
        </authorList>
    </citation>
    <scope>NUCLEOTIDE SEQUENCE [LARGE SCALE GENOMIC DNA]</scope>
    <source>
        <strain evidence="1 2">IMV 1140</strain>
    </source>
</reference>
<sequence length="94" mass="9683">MGRLTQQAHPAGYRYLRASASPIRLAGGGGRAGGQWAGVTGVLAALQGWARLPYGDPRGSAPPSRECAALPRVRLALAWQIPAGSPPAASGRRI</sequence>